<evidence type="ECO:0000313" key="2">
    <source>
        <dbReference type="Proteomes" id="UP000824120"/>
    </source>
</evidence>
<comment type="caution">
    <text evidence="1">The sequence shown here is derived from an EMBL/GenBank/DDBJ whole genome shotgun (WGS) entry which is preliminary data.</text>
</comment>
<gene>
    <name evidence="1" type="ORF">H5410_029924</name>
</gene>
<sequence>MQNSGSFTLDQDDSTPFSILKQNMFVCRGMYSCKGVTGTDCGGDEGDPMKWEFRISLLYNDSYYVDESCKNCEDSGASCGFFCADESFACICRRMVS</sequence>
<protein>
    <recommendedName>
        <fullName evidence="3">Wall-associated receptor kinase C-terminal domain-containing protein</fullName>
    </recommendedName>
</protein>
<dbReference type="Proteomes" id="UP000824120">
    <property type="component" value="Chromosome 6"/>
</dbReference>
<evidence type="ECO:0008006" key="3">
    <source>
        <dbReference type="Google" id="ProtNLM"/>
    </source>
</evidence>
<keyword evidence="2" id="KW-1185">Reference proteome</keyword>
<name>A0A9J5YEA6_SOLCO</name>
<accession>A0A9J5YEA6</accession>
<dbReference type="OrthoDB" id="1933476at2759"/>
<proteinExistence type="predicted"/>
<organism evidence="1 2">
    <name type="scientific">Solanum commersonii</name>
    <name type="common">Commerson's wild potato</name>
    <name type="synonym">Commerson's nightshade</name>
    <dbReference type="NCBI Taxonomy" id="4109"/>
    <lineage>
        <taxon>Eukaryota</taxon>
        <taxon>Viridiplantae</taxon>
        <taxon>Streptophyta</taxon>
        <taxon>Embryophyta</taxon>
        <taxon>Tracheophyta</taxon>
        <taxon>Spermatophyta</taxon>
        <taxon>Magnoliopsida</taxon>
        <taxon>eudicotyledons</taxon>
        <taxon>Gunneridae</taxon>
        <taxon>Pentapetalae</taxon>
        <taxon>asterids</taxon>
        <taxon>lamiids</taxon>
        <taxon>Solanales</taxon>
        <taxon>Solanaceae</taxon>
        <taxon>Solanoideae</taxon>
        <taxon>Solaneae</taxon>
        <taxon>Solanum</taxon>
    </lineage>
</organism>
<evidence type="ECO:0000313" key="1">
    <source>
        <dbReference type="EMBL" id="KAG5598554.1"/>
    </source>
</evidence>
<dbReference type="EMBL" id="JACXVP010000006">
    <property type="protein sequence ID" value="KAG5598554.1"/>
    <property type="molecule type" value="Genomic_DNA"/>
</dbReference>
<dbReference type="AlphaFoldDB" id="A0A9J5YEA6"/>
<reference evidence="1 2" key="1">
    <citation type="submission" date="2020-09" db="EMBL/GenBank/DDBJ databases">
        <title>De no assembly of potato wild relative species, Solanum commersonii.</title>
        <authorList>
            <person name="Cho K."/>
        </authorList>
    </citation>
    <scope>NUCLEOTIDE SEQUENCE [LARGE SCALE GENOMIC DNA]</scope>
    <source>
        <strain evidence="1">LZ3.2</strain>
        <tissue evidence="1">Leaf</tissue>
    </source>
</reference>